<name>A0A2N3N7R1_9PEZI</name>
<dbReference type="PANTHER" id="PTHR11559">
    <property type="entry name" value="CARBOXYLESTERASE"/>
    <property type="match status" value="1"/>
</dbReference>
<organism evidence="5 6">
    <name type="scientific">Lomentospora prolificans</name>
    <dbReference type="NCBI Taxonomy" id="41688"/>
    <lineage>
        <taxon>Eukaryota</taxon>
        <taxon>Fungi</taxon>
        <taxon>Dikarya</taxon>
        <taxon>Ascomycota</taxon>
        <taxon>Pezizomycotina</taxon>
        <taxon>Sordariomycetes</taxon>
        <taxon>Hypocreomycetidae</taxon>
        <taxon>Microascales</taxon>
        <taxon>Microascaceae</taxon>
        <taxon>Lomentospora</taxon>
    </lineage>
</organism>
<protein>
    <recommendedName>
        <fullName evidence="3">Carboxylic ester hydrolase</fullName>
        <ecNumber evidence="3">3.1.1.-</ecNumber>
    </recommendedName>
</protein>
<dbReference type="EC" id="3.1.1.-" evidence="3"/>
<dbReference type="Gene3D" id="3.40.50.1820">
    <property type="entry name" value="alpha/beta hydrolase"/>
    <property type="match status" value="1"/>
</dbReference>
<proteinExistence type="inferred from homology"/>
<evidence type="ECO:0000313" key="5">
    <source>
        <dbReference type="EMBL" id="PKS08483.1"/>
    </source>
</evidence>
<dbReference type="AlphaFoldDB" id="A0A2N3N7R1"/>
<dbReference type="InParanoid" id="A0A2N3N7R1"/>
<keyword evidence="2 3" id="KW-0378">Hydrolase</keyword>
<keyword evidence="3" id="KW-0732">Signal</keyword>
<sequence length="589" mass="63871">MKPHKIWGPLVPLLASRVASLEDVLVHGDGVTFAGVRNTTSTIDSFYGIKYAEAPVGELRWRPPVLVDYRATQGHQPVQIDATTPGNGCVQTGPFWSESLTLNQSGHSEDCLLLNIQVPSKRTSDKLLPVLVNIHGGGTVIISRNPSPKAGRILNKGPKGYTLGTAIDNAGDALVYQSNGSMIYVAVQYRLGPWGFLAGDHVAEDGTPNAGLLDQRAAIEWLRQNIAHFGGDPDGITITGGSAGGGSVTMQMILYGGEEDPPFRAAIPEFPWWTPMFGKDWQNEQASLLLEASGCSNIDCLRSRSTEELLNATNIVYRTAYEAGSYGYGTFYWGPVVDGVIIQDNPVLEFYNGHFTKVPVLITRNGHEGFTFTNNSIDSAEGSRSMLKALWQDSEGQYVDVVRSLYPPSARDAQALEELPVLEDLAAIGLVYNITEEFALTQAIFGDALVNCPTAYVAGAVDAAGLAAFKLIFNTAYQFHGATGAYIYNKEIDHDGTMVYEGLPPLGGNTTLAFQMRDWYISFVVDLDPNSAATTQNPIATWPKFGSTGGNVLYISGDGIEAIRDPDDYVPCHFFHMTRGQIDGRVPVW</sequence>
<dbReference type="GO" id="GO:0016787">
    <property type="term" value="F:hydrolase activity"/>
    <property type="evidence" value="ECO:0007669"/>
    <property type="project" value="UniProtKB-KW"/>
</dbReference>
<feature type="signal peptide" evidence="3">
    <location>
        <begin position="1"/>
        <end position="20"/>
    </location>
</feature>
<evidence type="ECO:0000256" key="2">
    <source>
        <dbReference type="ARBA" id="ARBA00022801"/>
    </source>
</evidence>
<feature type="domain" description="Carboxylesterase type B" evidence="4">
    <location>
        <begin position="37"/>
        <end position="556"/>
    </location>
</feature>
<feature type="chain" id="PRO_5014489664" description="Carboxylic ester hydrolase" evidence="3">
    <location>
        <begin position="21"/>
        <end position="589"/>
    </location>
</feature>
<keyword evidence="6" id="KW-1185">Reference proteome</keyword>
<dbReference type="SUPFAM" id="SSF53474">
    <property type="entry name" value="alpha/beta-Hydrolases"/>
    <property type="match status" value="1"/>
</dbReference>
<evidence type="ECO:0000259" key="4">
    <source>
        <dbReference type="Pfam" id="PF00135"/>
    </source>
</evidence>
<dbReference type="STRING" id="41688.A0A2N3N7R1"/>
<evidence type="ECO:0000313" key="6">
    <source>
        <dbReference type="Proteomes" id="UP000233524"/>
    </source>
</evidence>
<dbReference type="InterPro" id="IPR050309">
    <property type="entry name" value="Type-B_Carboxylest/Lipase"/>
</dbReference>
<dbReference type="InterPro" id="IPR019826">
    <property type="entry name" value="Carboxylesterase_B_AS"/>
</dbReference>
<evidence type="ECO:0000256" key="1">
    <source>
        <dbReference type="ARBA" id="ARBA00005964"/>
    </source>
</evidence>
<dbReference type="InterPro" id="IPR029058">
    <property type="entry name" value="AB_hydrolase_fold"/>
</dbReference>
<dbReference type="Pfam" id="PF00135">
    <property type="entry name" value="COesterase"/>
    <property type="match status" value="1"/>
</dbReference>
<dbReference type="Proteomes" id="UP000233524">
    <property type="component" value="Unassembled WGS sequence"/>
</dbReference>
<accession>A0A2N3N7R1</accession>
<comment type="caution">
    <text evidence="5">The sequence shown here is derived from an EMBL/GenBank/DDBJ whole genome shotgun (WGS) entry which is preliminary data.</text>
</comment>
<evidence type="ECO:0000256" key="3">
    <source>
        <dbReference type="RuleBase" id="RU361235"/>
    </source>
</evidence>
<dbReference type="VEuPathDB" id="FungiDB:jhhlp_004866"/>
<dbReference type="PROSITE" id="PS00122">
    <property type="entry name" value="CARBOXYLESTERASE_B_1"/>
    <property type="match status" value="1"/>
</dbReference>
<reference evidence="5 6" key="1">
    <citation type="journal article" date="2017" name="G3 (Bethesda)">
        <title>First Draft Genome Sequence of the Pathogenic Fungus Lomentospora prolificans (Formerly Scedosporium prolificans).</title>
        <authorList>
            <person name="Luo R."/>
            <person name="Zimin A."/>
            <person name="Workman R."/>
            <person name="Fan Y."/>
            <person name="Pertea G."/>
            <person name="Grossman N."/>
            <person name="Wear M.P."/>
            <person name="Jia B."/>
            <person name="Miller H."/>
            <person name="Casadevall A."/>
            <person name="Timp W."/>
            <person name="Zhang S.X."/>
            <person name="Salzberg S.L."/>
        </authorList>
    </citation>
    <scope>NUCLEOTIDE SEQUENCE [LARGE SCALE GENOMIC DNA]</scope>
    <source>
        <strain evidence="5 6">JHH-5317</strain>
    </source>
</reference>
<dbReference type="EMBL" id="NLAX01000095">
    <property type="protein sequence ID" value="PKS08483.1"/>
    <property type="molecule type" value="Genomic_DNA"/>
</dbReference>
<dbReference type="OrthoDB" id="408631at2759"/>
<dbReference type="InterPro" id="IPR002018">
    <property type="entry name" value="CarbesteraseB"/>
</dbReference>
<gene>
    <name evidence="5" type="ORF">jhhlp_004866</name>
</gene>
<comment type="similarity">
    <text evidence="1 3">Belongs to the type-B carboxylesterase/lipase family.</text>
</comment>